<protein>
    <submittedName>
        <fullName evidence="11">Uncharacterized protein</fullName>
    </submittedName>
</protein>
<keyword evidence="7" id="KW-0391">Immunity</keyword>
<evidence type="ECO:0000256" key="2">
    <source>
        <dbReference type="ARBA" id="ARBA00007191"/>
    </source>
</evidence>
<dbReference type="Proteomes" id="UP000579812">
    <property type="component" value="Unassembled WGS sequence"/>
</dbReference>
<gene>
    <name evidence="11" type="ORF">G5714_024384</name>
</gene>
<evidence type="ECO:0000256" key="1">
    <source>
        <dbReference type="ARBA" id="ARBA00004514"/>
    </source>
</evidence>
<comment type="similarity">
    <text evidence="2">Belongs to the GAMAD family.</text>
</comment>
<dbReference type="SMART" id="SM00960">
    <property type="entry name" value="Robl_LC7"/>
    <property type="match status" value="1"/>
</dbReference>
<dbReference type="PANTHER" id="PTHR45690">
    <property type="entry name" value="NACHT, LRR AND PYD DOMAINS-CONTAINING PROTEIN 12"/>
    <property type="match status" value="1"/>
</dbReference>
<keyword evidence="5" id="KW-0677">Repeat</keyword>
<evidence type="ECO:0000256" key="4">
    <source>
        <dbReference type="ARBA" id="ARBA00022588"/>
    </source>
</evidence>
<dbReference type="Pfam" id="PF17776">
    <property type="entry name" value="NLRC4_HD2"/>
    <property type="match status" value="1"/>
</dbReference>
<evidence type="ECO:0000313" key="11">
    <source>
        <dbReference type="EMBL" id="KAF4095306.1"/>
    </source>
</evidence>
<feature type="domain" description="FIIND" evidence="10">
    <location>
        <begin position="509"/>
        <end position="785"/>
    </location>
</feature>
<dbReference type="InterPro" id="IPR004942">
    <property type="entry name" value="Roadblock/LAMTOR2_dom"/>
</dbReference>
<dbReference type="PANTHER" id="PTHR45690:SF19">
    <property type="entry name" value="NACHT, LRR AND PYD DOMAINS-CONTAINING PROTEIN 3"/>
    <property type="match status" value="1"/>
</dbReference>
<keyword evidence="4" id="KW-0399">Innate immunity</keyword>
<dbReference type="Gene3D" id="1.10.533.10">
    <property type="entry name" value="Death Domain, Fas"/>
    <property type="match status" value="1"/>
</dbReference>
<dbReference type="Pfam" id="PF03259">
    <property type="entry name" value="Robl_LC7"/>
    <property type="match status" value="1"/>
</dbReference>
<dbReference type="InterPro" id="IPR050637">
    <property type="entry name" value="NLRP_innate_immun_reg"/>
</dbReference>
<dbReference type="InterPro" id="IPR033516">
    <property type="entry name" value="CARD8/ASC/NALP1_CARD"/>
</dbReference>
<evidence type="ECO:0000313" key="12">
    <source>
        <dbReference type="Proteomes" id="UP000579812"/>
    </source>
</evidence>
<dbReference type="GO" id="GO:0045087">
    <property type="term" value="P:innate immune response"/>
    <property type="evidence" value="ECO:0007669"/>
    <property type="project" value="UniProtKB-KW"/>
</dbReference>
<dbReference type="Gene3D" id="3.30.450.30">
    <property type="entry name" value="Dynein light chain 2a, cytoplasmic"/>
    <property type="match status" value="1"/>
</dbReference>
<dbReference type="AlphaFoldDB" id="A0A7J6BK50"/>
<evidence type="ECO:0000256" key="3">
    <source>
        <dbReference type="ARBA" id="ARBA00022490"/>
    </source>
</evidence>
<dbReference type="EMBL" id="JAAMOB010000025">
    <property type="protein sequence ID" value="KAF4095306.1"/>
    <property type="molecule type" value="Genomic_DNA"/>
</dbReference>
<dbReference type="InterPro" id="IPR025307">
    <property type="entry name" value="FIIND_dom"/>
</dbReference>
<evidence type="ECO:0000256" key="7">
    <source>
        <dbReference type="ARBA" id="ARBA00022859"/>
    </source>
</evidence>
<proteinExistence type="inferred from homology"/>
<dbReference type="InterPro" id="IPR001315">
    <property type="entry name" value="CARD"/>
</dbReference>
<feature type="domain" description="CARD" evidence="9">
    <location>
        <begin position="785"/>
        <end position="875"/>
    </location>
</feature>
<dbReference type="SUPFAM" id="SSF47986">
    <property type="entry name" value="DEATH domain"/>
    <property type="match status" value="1"/>
</dbReference>
<evidence type="ECO:0000256" key="5">
    <source>
        <dbReference type="ARBA" id="ARBA00022737"/>
    </source>
</evidence>
<dbReference type="GO" id="GO:0006954">
    <property type="term" value="P:inflammatory response"/>
    <property type="evidence" value="ECO:0007669"/>
    <property type="project" value="UniProtKB-KW"/>
</dbReference>
<name>A0A7J6BK50_9TELE</name>
<dbReference type="Pfam" id="PF13553">
    <property type="entry name" value="FIIND"/>
    <property type="match status" value="1"/>
</dbReference>
<evidence type="ECO:0000256" key="8">
    <source>
        <dbReference type="ARBA" id="ARBA00023198"/>
    </source>
</evidence>
<dbReference type="GO" id="GO:0005829">
    <property type="term" value="C:cytosol"/>
    <property type="evidence" value="ECO:0007669"/>
    <property type="project" value="UniProtKB-SubCell"/>
</dbReference>
<dbReference type="Pfam" id="PF23679">
    <property type="entry name" value="UPA-FIIND"/>
    <property type="match status" value="1"/>
</dbReference>
<evidence type="ECO:0000256" key="6">
    <source>
        <dbReference type="ARBA" id="ARBA00022843"/>
    </source>
</evidence>
<comment type="caution">
    <text evidence="11">The sequence shown here is derived from an EMBL/GenBank/DDBJ whole genome shotgun (WGS) entry which is preliminary data.</text>
</comment>
<dbReference type="SUPFAM" id="SSF103196">
    <property type="entry name" value="Roadblock/LC7 domain"/>
    <property type="match status" value="1"/>
</dbReference>
<sequence length="980" mass="111629">MRERFSDGEDVMSGLETTSSIYVDFVSTRLEHHCQGLSQSVPSLLRSLGQLAERGMLEQQVLFDEKTVHKTMSDPADNPFLCEFLFKRRISRETMFSFMHRSFQEFFTALYYVLLDEEESKRKVSELLHTVERGWALSCWSDRETNVTISNSKLLQPVILFLCGLCKEEWISSFFEKHNMAVSVNIETQLKEWINQCSQRYQNEHMLFILHCLYELHEKSFVGKVLEHLDSIDLSNIQLKNADCWMLRFCFQNCVNIGKLRLNVTSDNLKILQSTLCSCEELWLKVDHITDDTGDLISALGEGKIVKELIIQDQKSSKASLKNRIKSLIITSIKDEDVMLCFRLLVSRSKTRPSLLISELTLTCSRPEMSTVNWRIFLQKLQRLSSPQVLSADGSFLLDVLHSVSGLKKVHLQIDKFTIRWIPTIFSLLQGFPSLNVLGINSTASFIPFDIKQYLGESLTQTGWTLTVLMKSVLIERDRKSFTEEELKTNIESKRAESTSGQSCSGDAEVFTPEFVQQDDEDKHKTTYRFVCPHAGQFRCSLTSLVFVMEGEGEVLYRVVSWDPRLLVGFEWMKPAGPLYNIDCFNGSISGLHLPHCEIFSEENKDSLAVAHFTGGNVEVMKPLQVNETHVMIDIRDLSLFGLLRRMIFTPSPVAAQVLLFLRPITARQRENILDVHLLPSNVPLSEVKDQHTENTHIKTSSKCSLTLGSEYSLCCEPEESTVQPETERFESIFGPNYHPTFEVFVNVDTEEVRLSLLDKTEGKEVWVPRRILLTGKDADPPAHKRLTESGFVKKHRDELIQRVSSVMTIADGLRTKDMIPCEMYSKVHDAEPRQEKMRLLLDVLDSGGAAVKAEFYRLLKKEERCLVDELESGPSGPHNEEPTEAAAPELGDMAEVEDTLKRIQGINGVIGTIVVNAEGIPIKTTLDNSTTVQYAGLLHQLTTKARSTVRDIDPQNDLTFLRIRPRNTRSWCRQIKNTC</sequence>
<dbReference type="InterPro" id="IPR041267">
    <property type="entry name" value="NLRP_HD2"/>
</dbReference>
<keyword evidence="3" id="KW-0963">Cytoplasm</keyword>
<keyword evidence="12" id="KW-1185">Reference proteome</keyword>
<comment type="subcellular location">
    <subcellularLocation>
        <location evidence="1">Cytoplasm</location>
        <location evidence="1">Cytosol</location>
    </subcellularLocation>
</comment>
<evidence type="ECO:0000259" key="9">
    <source>
        <dbReference type="PROSITE" id="PS50209"/>
    </source>
</evidence>
<keyword evidence="8" id="KW-0395">Inflammatory response</keyword>
<dbReference type="PROSITE" id="PS50209">
    <property type="entry name" value="CARD"/>
    <property type="match status" value="1"/>
</dbReference>
<dbReference type="CDD" id="cd08330">
    <property type="entry name" value="CARD_ASC_NALP1"/>
    <property type="match status" value="1"/>
</dbReference>
<dbReference type="SUPFAM" id="SSF52047">
    <property type="entry name" value="RNI-like"/>
    <property type="match status" value="1"/>
</dbReference>
<dbReference type="GO" id="GO:0042981">
    <property type="term" value="P:regulation of apoptotic process"/>
    <property type="evidence" value="ECO:0007669"/>
    <property type="project" value="InterPro"/>
</dbReference>
<evidence type="ECO:0000259" key="10">
    <source>
        <dbReference type="PROSITE" id="PS51830"/>
    </source>
</evidence>
<dbReference type="InterPro" id="IPR011029">
    <property type="entry name" value="DEATH-like_dom_sf"/>
</dbReference>
<accession>A0A7J6BK50</accession>
<dbReference type="Pfam" id="PF00619">
    <property type="entry name" value="CARD"/>
    <property type="match status" value="1"/>
</dbReference>
<reference evidence="11 12" key="1">
    <citation type="submission" date="2020-04" db="EMBL/GenBank/DDBJ databases">
        <title>Chromosome-level genome assembly of a cyprinid fish Onychostoma macrolepis by integration of Nanopore Sequencing, Bionano and Hi-C technology.</title>
        <authorList>
            <person name="Wang D."/>
        </authorList>
    </citation>
    <scope>NUCLEOTIDE SEQUENCE [LARGE SCALE GENOMIC DNA]</scope>
    <source>
        <strain evidence="11">SWU-2019</strain>
        <tissue evidence="11">Muscle</tissue>
    </source>
</reference>
<dbReference type="PROSITE" id="PS51830">
    <property type="entry name" value="FIIND"/>
    <property type="match status" value="1"/>
</dbReference>
<keyword evidence="6" id="KW-0832">Ubl conjugation</keyword>
<organism evidence="11 12">
    <name type="scientific">Onychostoma macrolepis</name>
    <dbReference type="NCBI Taxonomy" id="369639"/>
    <lineage>
        <taxon>Eukaryota</taxon>
        <taxon>Metazoa</taxon>
        <taxon>Chordata</taxon>
        <taxon>Craniata</taxon>
        <taxon>Vertebrata</taxon>
        <taxon>Euteleostomi</taxon>
        <taxon>Actinopterygii</taxon>
        <taxon>Neopterygii</taxon>
        <taxon>Teleostei</taxon>
        <taxon>Ostariophysi</taxon>
        <taxon>Cypriniformes</taxon>
        <taxon>Cyprinidae</taxon>
        <taxon>Acrossocheilinae</taxon>
        <taxon>Onychostoma</taxon>
    </lineage>
</organism>